<feature type="chain" id="PRO_5032845388" description="alpha-amylase" evidence="8">
    <location>
        <begin position="26"/>
        <end position="670"/>
    </location>
</feature>
<evidence type="ECO:0000256" key="8">
    <source>
        <dbReference type="SAM" id="SignalP"/>
    </source>
</evidence>
<dbReference type="EMBL" id="CAJNDS010000380">
    <property type="protein sequence ID" value="CAE7199464.1"/>
    <property type="molecule type" value="Genomic_DNA"/>
</dbReference>
<dbReference type="SUPFAM" id="SSF51445">
    <property type="entry name" value="(Trans)glycosidases"/>
    <property type="match status" value="1"/>
</dbReference>
<dbReference type="EC" id="3.2.1.1" evidence="4"/>
<comment type="similarity">
    <text evidence="3">Belongs to the glycosyl hydrolase 13 family.</text>
</comment>
<dbReference type="AlphaFoldDB" id="A0A812J524"/>
<evidence type="ECO:0000256" key="3">
    <source>
        <dbReference type="ARBA" id="ARBA00008061"/>
    </source>
</evidence>
<reference evidence="10" key="1">
    <citation type="submission" date="2021-02" db="EMBL/GenBank/DDBJ databases">
        <authorList>
            <person name="Dougan E. K."/>
            <person name="Rhodes N."/>
            <person name="Thang M."/>
            <person name="Chan C."/>
        </authorList>
    </citation>
    <scope>NUCLEOTIDE SEQUENCE</scope>
</reference>
<evidence type="ECO:0000313" key="10">
    <source>
        <dbReference type="EMBL" id="CAE7199464.1"/>
    </source>
</evidence>
<evidence type="ECO:0000256" key="6">
    <source>
        <dbReference type="ARBA" id="ARBA00023277"/>
    </source>
</evidence>
<evidence type="ECO:0000256" key="4">
    <source>
        <dbReference type="ARBA" id="ARBA00012595"/>
    </source>
</evidence>
<keyword evidence="8" id="KW-0732">Signal</keyword>
<dbReference type="GO" id="GO:0004556">
    <property type="term" value="F:alpha-amylase activity"/>
    <property type="evidence" value="ECO:0007669"/>
    <property type="project" value="UniProtKB-UniRule"/>
</dbReference>
<proteinExistence type="inferred from homology"/>
<dbReference type="Proteomes" id="UP000604046">
    <property type="component" value="Unassembled WGS sequence"/>
</dbReference>
<dbReference type="InterPro" id="IPR013780">
    <property type="entry name" value="Glyco_hydro_b"/>
</dbReference>
<evidence type="ECO:0000256" key="5">
    <source>
        <dbReference type="ARBA" id="ARBA00022801"/>
    </source>
</evidence>
<dbReference type="Gene3D" id="3.20.20.80">
    <property type="entry name" value="Glycosidases"/>
    <property type="match status" value="1"/>
</dbReference>
<dbReference type="PANTHER" id="PTHR43447">
    <property type="entry name" value="ALPHA-AMYLASE"/>
    <property type="match status" value="1"/>
</dbReference>
<keyword evidence="5" id="KW-0378">Hydrolase</keyword>
<evidence type="ECO:0000256" key="1">
    <source>
        <dbReference type="ARBA" id="ARBA00000548"/>
    </source>
</evidence>
<comment type="catalytic activity">
    <reaction evidence="1">
        <text>Endohydrolysis of (1-&gt;4)-alpha-D-glucosidic linkages in polysaccharides containing three or more (1-&gt;4)-alpha-linked D-glucose units.</text>
        <dbReference type="EC" id="3.2.1.1"/>
    </reaction>
</comment>
<protein>
    <recommendedName>
        <fullName evidence="4">alpha-amylase</fullName>
        <ecNumber evidence="4">3.2.1.1</ecNumber>
    </recommendedName>
</protein>
<accession>A0A812J524</accession>
<sequence>MGMTSTPPWLVSLVLLVGILPCALCDALEPLAPVRRCYVPPIRHGSGCTRIQSLQGPGFGLNRYGQETTAQRQCLKRLREVGANTFVFAPGLCDLWSCSSAESLKGGDGPDNVTAQREGMESAEGAARATGLSVFSELCEYQELTPRPGTRRSPIFVKLWEWNYADIGRECQEFLGPNGFDAVQVSPVTEHKLGPQWWTKYQPVSFSLSSRSGSMEDFASMVATCRASGVQVVVDLILNHIATPCKEGRGSPVNLTPCVGWNGSLYGNRRLAGARGWDAAGPELFNHVEGSLMENCIVGPPSWTCKAGSVDVTDCSCCSCDFLKLPDWNTGLQEVHDMHLRHVHELHDIGVTMLRIDLSLFESIAELSNVLSTVPWDFVYQEWWWEKPDPVRNRYIGHFRDITYRYLITHYLGNSSLAKLPEVLTLSRGHDKIRPETSIYPMAFHDGRTWKANPGNATYKNGLEFHQQQKFMLAWPLGASVLLWGGFGWSAMSDGPPGCDFRGEKRCQPEPVFVDGEAQCMPTPRESPLPADLAMKRGWVCEHRWEGVAGLIEFRKACRGLPVTRTWKEPELSSGRLAFRAGEDCFAALVRGYNTQLQSTWGHLGNWLLDGLHVGLPSGRYCDLGSLSTQRGWDRKRCPRQVVIGTDGRILSGIVLEGDLLAIHVGGRMS</sequence>
<dbReference type="GO" id="GO:0043169">
    <property type="term" value="F:cation binding"/>
    <property type="evidence" value="ECO:0007669"/>
    <property type="project" value="InterPro"/>
</dbReference>
<feature type="domain" description="Glycosyl hydrolase family 13 catalytic" evidence="9">
    <location>
        <begin position="154"/>
        <end position="555"/>
    </location>
</feature>
<name>A0A812J524_9DINO</name>
<dbReference type="GO" id="GO:0005975">
    <property type="term" value="P:carbohydrate metabolic process"/>
    <property type="evidence" value="ECO:0007669"/>
    <property type="project" value="InterPro"/>
</dbReference>
<evidence type="ECO:0000259" key="9">
    <source>
        <dbReference type="SMART" id="SM00642"/>
    </source>
</evidence>
<dbReference type="Gene3D" id="2.60.40.1180">
    <property type="entry name" value="Golgi alpha-mannosidase II"/>
    <property type="match status" value="1"/>
</dbReference>
<comment type="caution">
    <text evidence="10">The sequence shown here is derived from an EMBL/GenBank/DDBJ whole genome shotgun (WGS) entry which is preliminary data.</text>
</comment>
<evidence type="ECO:0000256" key="7">
    <source>
        <dbReference type="ARBA" id="ARBA00023295"/>
    </source>
</evidence>
<comment type="cofactor">
    <cofactor evidence="2">
        <name>Ca(2+)</name>
        <dbReference type="ChEBI" id="CHEBI:29108"/>
    </cofactor>
</comment>
<dbReference type="InterPro" id="IPR017853">
    <property type="entry name" value="GH"/>
</dbReference>
<feature type="signal peptide" evidence="8">
    <location>
        <begin position="1"/>
        <end position="25"/>
    </location>
</feature>
<dbReference type="PRINTS" id="PR00110">
    <property type="entry name" value="ALPHAAMYLASE"/>
</dbReference>
<dbReference type="OrthoDB" id="550577at2759"/>
<keyword evidence="11" id="KW-1185">Reference proteome</keyword>
<dbReference type="SMART" id="SM00642">
    <property type="entry name" value="Aamy"/>
    <property type="match status" value="1"/>
</dbReference>
<evidence type="ECO:0000313" key="11">
    <source>
        <dbReference type="Proteomes" id="UP000604046"/>
    </source>
</evidence>
<keyword evidence="6" id="KW-0119">Carbohydrate metabolism</keyword>
<dbReference type="InterPro" id="IPR006046">
    <property type="entry name" value="Alpha_amylase"/>
</dbReference>
<dbReference type="InterPro" id="IPR006047">
    <property type="entry name" value="GH13_cat_dom"/>
</dbReference>
<keyword evidence="7" id="KW-0326">Glycosidase</keyword>
<organism evidence="10 11">
    <name type="scientific">Symbiodinium natans</name>
    <dbReference type="NCBI Taxonomy" id="878477"/>
    <lineage>
        <taxon>Eukaryota</taxon>
        <taxon>Sar</taxon>
        <taxon>Alveolata</taxon>
        <taxon>Dinophyceae</taxon>
        <taxon>Suessiales</taxon>
        <taxon>Symbiodiniaceae</taxon>
        <taxon>Symbiodinium</taxon>
    </lineage>
</organism>
<evidence type="ECO:0000256" key="2">
    <source>
        <dbReference type="ARBA" id="ARBA00001913"/>
    </source>
</evidence>
<gene>
    <name evidence="10" type="primary">amy</name>
    <name evidence="10" type="ORF">SNAT2548_LOCUS5859</name>
</gene>